<evidence type="ECO:0000256" key="2">
    <source>
        <dbReference type="ARBA" id="ARBA00010742"/>
    </source>
</evidence>
<dbReference type="PROSITE" id="PS51257">
    <property type="entry name" value="PROKAR_LIPOPROTEIN"/>
    <property type="match status" value="1"/>
</dbReference>
<dbReference type="Gene3D" id="3.40.190.10">
    <property type="entry name" value="Periplasmic binding protein-like II"/>
    <property type="match status" value="2"/>
</dbReference>
<keyword evidence="6" id="KW-1185">Reference proteome</keyword>
<name>B6BMJ8_SULGG</name>
<dbReference type="Proteomes" id="UP000006431">
    <property type="component" value="Unassembled WGS sequence"/>
</dbReference>
<dbReference type="AlphaFoldDB" id="B6BMJ8"/>
<dbReference type="RefSeq" id="WP_008339449.1">
    <property type="nucleotide sequence ID" value="NZ_AFRZ01000001.1"/>
</dbReference>
<dbReference type="OrthoDB" id="9815602at2"/>
<dbReference type="HOGENOM" id="CLU_028871_3_2_7"/>
<evidence type="ECO:0000313" key="6">
    <source>
        <dbReference type="Proteomes" id="UP000006431"/>
    </source>
</evidence>
<comment type="similarity">
    <text evidence="2">Belongs to the bacterial solute-binding protein SsuA/TauA family.</text>
</comment>
<evidence type="ECO:0000259" key="4">
    <source>
        <dbReference type="Pfam" id="PF09084"/>
    </source>
</evidence>
<evidence type="ECO:0000256" key="3">
    <source>
        <dbReference type="ARBA" id="ARBA00022729"/>
    </source>
</evidence>
<dbReference type="PANTHER" id="PTHR30024">
    <property type="entry name" value="ALIPHATIC SULFONATES-BINDING PROTEIN-RELATED"/>
    <property type="match status" value="1"/>
</dbReference>
<accession>B6BMJ8</accession>
<dbReference type="SUPFAM" id="SSF53850">
    <property type="entry name" value="Periplasmic binding protein-like II"/>
    <property type="match status" value="1"/>
</dbReference>
<comment type="caution">
    <text evidence="5">The sequence shown here is derived from an EMBL/GenBank/DDBJ whole genome shotgun (WGS) entry which is preliminary data.</text>
</comment>
<organism evidence="5 6">
    <name type="scientific">Sulfurimonas gotlandica (strain DSM 19862 / JCM 16533 / GD1)</name>
    <dbReference type="NCBI Taxonomy" id="929558"/>
    <lineage>
        <taxon>Bacteria</taxon>
        <taxon>Pseudomonadati</taxon>
        <taxon>Campylobacterota</taxon>
        <taxon>Epsilonproteobacteria</taxon>
        <taxon>Campylobacterales</taxon>
        <taxon>Sulfurimonadaceae</taxon>
        <taxon>Sulfurimonas</taxon>
    </lineage>
</organism>
<feature type="domain" description="SsuA/THI5-like" evidence="4">
    <location>
        <begin position="41"/>
        <end position="243"/>
    </location>
</feature>
<dbReference type="PATRIC" id="fig|929558.5.peg.2354"/>
<protein>
    <submittedName>
        <fullName evidence="5">Putative ABC transporter, substrate binding protein</fullName>
    </submittedName>
</protein>
<evidence type="ECO:0000313" key="5">
    <source>
        <dbReference type="EMBL" id="EHP30887.1"/>
    </source>
</evidence>
<keyword evidence="3" id="KW-0732">Signal</keyword>
<accession>H1FYS2</accession>
<comment type="subcellular location">
    <subcellularLocation>
        <location evidence="1">Periplasm</location>
    </subcellularLocation>
</comment>
<dbReference type="InterPro" id="IPR015168">
    <property type="entry name" value="SsuA/THI5"/>
</dbReference>
<reference evidence="5 6" key="1">
    <citation type="journal article" date="2012" name="Proc. Natl. Acad. Sci. U.S.A.">
        <title>Genome and physiology of a model Epsilonproteobacterium responsible for sulfide detoxification in marine oxygen depletion zones.</title>
        <authorList>
            <person name="Grote J."/>
            <person name="Schott T."/>
            <person name="Bruckner C.G."/>
            <person name="Glockner F.O."/>
            <person name="Jost G."/>
            <person name="Teeling H."/>
            <person name="Labrenz M."/>
            <person name="Jurgens K."/>
        </authorList>
    </citation>
    <scope>NUCLEOTIDE SEQUENCE [LARGE SCALE GENOMIC DNA]</scope>
    <source>
        <strain evidence="5 6">GD1</strain>
    </source>
</reference>
<proteinExistence type="inferred from homology"/>
<dbReference type="GO" id="GO:0042597">
    <property type="term" value="C:periplasmic space"/>
    <property type="evidence" value="ECO:0007669"/>
    <property type="project" value="UniProtKB-SubCell"/>
</dbReference>
<gene>
    <name evidence="5" type="ORF">SMGD1_2364</name>
</gene>
<dbReference type="EMBL" id="AFRZ01000001">
    <property type="protein sequence ID" value="EHP30887.1"/>
    <property type="molecule type" value="Genomic_DNA"/>
</dbReference>
<dbReference type="Pfam" id="PF09084">
    <property type="entry name" value="NMT1"/>
    <property type="match status" value="1"/>
</dbReference>
<evidence type="ECO:0000256" key="1">
    <source>
        <dbReference type="ARBA" id="ARBA00004418"/>
    </source>
</evidence>
<dbReference type="STRING" id="929558.SMGD1_2364"/>
<sequence>MKLNQFFKYFFSLLSALIVLGGCSPKDESKPLRIGMNTWPGYEPLVLAKDLGYLSEKTLISRLDSATDVVKSFKSDIIDIACLTLDEAIILQDNSEDEIKIIAIIDFSTGGDAVIAKKDIASMKDLRGRKIGVESSALGAFMISRAIDLTPELDRDDLTIVNIGYEHHESEFLNGNIDAVVTFEPVKTKLLQSNAHIIFDSTQIPGEIVDVMIVKTKIIKEKNLEIVKLLEAWYKSVEFLSKKEEKSLKMMAEYEGISYEDFKIAYDGIKIPSLEENKEFFNSKLEDTIKKIDAILLEKYLIRGSVDPKKIYTTQYLKR</sequence>
<dbReference type="PANTHER" id="PTHR30024:SF47">
    <property type="entry name" value="TAURINE-BINDING PERIPLASMIC PROTEIN"/>
    <property type="match status" value="1"/>
</dbReference>
<dbReference type="eggNOG" id="COG0715">
    <property type="taxonomic scope" value="Bacteria"/>
</dbReference>